<comment type="catalytic activity">
    <reaction evidence="3 4">
        <text>an acyl phosphate + H2O = a carboxylate + phosphate + H(+)</text>
        <dbReference type="Rhea" id="RHEA:14965"/>
        <dbReference type="ChEBI" id="CHEBI:15377"/>
        <dbReference type="ChEBI" id="CHEBI:15378"/>
        <dbReference type="ChEBI" id="CHEBI:29067"/>
        <dbReference type="ChEBI" id="CHEBI:43474"/>
        <dbReference type="ChEBI" id="CHEBI:59918"/>
        <dbReference type="EC" id="3.6.1.7"/>
    </reaction>
</comment>
<feature type="domain" description="Acylphosphatase-like" evidence="6">
    <location>
        <begin position="4"/>
        <end position="90"/>
    </location>
</feature>
<dbReference type="RefSeq" id="WP_010403168.1">
    <property type="nucleotide sequence ID" value="NZ_JAWXXV010000001.1"/>
</dbReference>
<keyword evidence="8" id="KW-1185">Reference proteome</keyword>
<comment type="similarity">
    <text evidence="1 5">Belongs to the acylphosphatase family.</text>
</comment>
<dbReference type="Proteomes" id="UP001279660">
    <property type="component" value="Unassembled WGS sequence"/>
</dbReference>
<dbReference type="Pfam" id="PF00708">
    <property type="entry name" value="Acylphosphatase"/>
    <property type="match status" value="1"/>
</dbReference>
<dbReference type="InterPro" id="IPR001792">
    <property type="entry name" value="Acylphosphatase-like_dom"/>
</dbReference>
<organism evidence="7 8">
    <name type="scientific">Sphingomonas echinoides</name>
    <dbReference type="NCBI Taxonomy" id="59803"/>
    <lineage>
        <taxon>Bacteria</taxon>
        <taxon>Pseudomonadati</taxon>
        <taxon>Pseudomonadota</taxon>
        <taxon>Alphaproteobacteria</taxon>
        <taxon>Sphingomonadales</taxon>
        <taxon>Sphingomonadaceae</taxon>
        <taxon>Sphingomonas</taxon>
    </lineage>
</organism>
<evidence type="ECO:0000313" key="7">
    <source>
        <dbReference type="EMBL" id="MDX5984536.1"/>
    </source>
</evidence>
<dbReference type="PROSITE" id="PS51160">
    <property type="entry name" value="ACYLPHOSPHATASE_3"/>
    <property type="match status" value="1"/>
</dbReference>
<protein>
    <recommendedName>
        <fullName evidence="2 4">acylphosphatase</fullName>
        <ecNumber evidence="2 4">3.6.1.7</ecNumber>
    </recommendedName>
</protein>
<evidence type="ECO:0000256" key="5">
    <source>
        <dbReference type="RuleBase" id="RU004168"/>
    </source>
</evidence>
<keyword evidence="4" id="KW-0378">Hydrolase</keyword>
<reference evidence="7 8" key="1">
    <citation type="submission" date="2023-11" db="EMBL/GenBank/DDBJ databases">
        <title>MicrobeMod: A computational toolkit for identifying prokaryotic methylation and restriction-modification with nanopore sequencing.</title>
        <authorList>
            <person name="Crits-Christoph A."/>
            <person name="Kang S.C."/>
            <person name="Lee H."/>
            <person name="Ostrov N."/>
        </authorList>
    </citation>
    <scope>NUCLEOTIDE SEQUENCE [LARGE SCALE GENOMIC DNA]</scope>
    <source>
        <strain evidence="7 8">ATCC 14820</strain>
    </source>
</reference>
<comment type="caution">
    <text evidence="7">The sequence shown here is derived from an EMBL/GenBank/DDBJ whole genome shotgun (WGS) entry which is preliminary data.</text>
</comment>
<dbReference type="SUPFAM" id="SSF54975">
    <property type="entry name" value="Acylphosphatase/BLUF domain-like"/>
    <property type="match status" value="1"/>
</dbReference>
<proteinExistence type="inferred from homology"/>
<dbReference type="PANTHER" id="PTHR47268">
    <property type="entry name" value="ACYLPHOSPHATASE"/>
    <property type="match status" value="1"/>
</dbReference>
<dbReference type="Gene3D" id="3.30.70.100">
    <property type="match status" value="1"/>
</dbReference>
<name>A0ABU4PK34_9SPHN</name>
<dbReference type="PANTHER" id="PTHR47268:SF4">
    <property type="entry name" value="ACYLPHOSPHATASE"/>
    <property type="match status" value="1"/>
</dbReference>
<dbReference type="InterPro" id="IPR020456">
    <property type="entry name" value="Acylphosphatase"/>
</dbReference>
<dbReference type="InterPro" id="IPR036046">
    <property type="entry name" value="Acylphosphatase-like_dom_sf"/>
</dbReference>
<evidence type="ECO:0000256" key="3">
    <source>
        <dbReference type="ARBA" id="ARBA00047645"/>
    </source>
</evidence>
<dbReference type="EC" id="3.6.1.7" evidence="2 4"/>
<accession>A0ABU4PK34</accession>
<evidence type="ECO:0000256" key="1">
    <source>
        <dbReference type="ARBA" id="ARBA00005614"/>
    </source>
</evidence>
<evidence type="ECO:0000259" key="6">
    <source>
        <dbReference type="PROSITE" id="PS51160"/>
    </source>
</evidence>
<evidence type="ECO:0000256" key="2">
    <source>
        <dbReference type="ARBA" id="ARBA00012150"/>
    </source>
</evidence>
<evidence type="ECO:0000256" key="4">
    <source>
        <dbReference type="PROSITE-ProRule" id="PRU00520"/>
    </source>
</evidence>
<evidence type="ECO:0000313" key="8">
    <source>
        <dbReference type="Proteomes" id="UP001279660"/>
    </source>
</evidence>
<sequence>MAVVQRVFVTGKVQNTGFRDWAVRRAQECGVTGWVRNLKDGRIEMLIAGEDDAVTAMTEACRQGPPLARVDHLEANADSERVPKGFTKRFTA</sequence>
<feature type="active site" evidence="4">
    <location>
        <position position="37"/>
    </location>
</feature>
<feature type="active site" evidence="4">
    <location>
        <position position="19"/>
    </location>
</feature>
<dbReference type="EMBL" id="JAWXXV010000001">
    <property type="protein sequence ID" value="MDX5984536.1"/>
    <property type="molecule type" value="Genomic_DNA"/>
</dbReference>
<gene>
    <name evidence="7" type="ORF">SIL82_09705</name>
</gene>